<reference evidence="8 9" key="2">
    <citation type="submission" date="2012-08" db="EMBL/GenBank/DDBJ databases">
        <title>The Genome Sequence of Turicella otitidis ATCC 51513.</title>
        <authorList>
            <consortium name="The Broad Institute Genome Sequencing Platform"/>
            <person name="Earl A."/>
            <person name="Ward D."/>
            <person name="Feldgarden M."/>
            <person name="Gevers D."/>
            <person name="Huys G."/>
            <person name="Walker B."/>
            <person name="Young S.K."/>
            <person name="Zeng Q."/>
            <person name="Gargeya S."/>
            <person name="Fitzgerald M."/>
            <person name="Haas B."/>
            <person name="Abouelleil A."/>
            <person name="Alvarado L."/>
            <person name="Arachchi H.M."/>
            <person name="Berlin A.M."/>
            <person name="Chapman S.B."/>
            <person name="Goldberg J."/>
            <person name="Griggs A."/>
            <person name="Gujja S."/>
            <person name="Hansen M."/>
            <person name="Howarth C."/>
            <person name="Imamovic A."/>
            <person name="Larimer J."/>
            <person name="McCowen C."/>
            <person name="Montmayeur A."/>
            <person name="Murphy C."/>
            <person name="Neiman D."/>
            <person name="Pearson M."/>
            <person name="Priest M."/>
            <person name="Roberts A."/>
            <person name="Saif S."/>
            <person name="Shea T."/>
            <person name="Sisk P."/>
            <person name="Sykes S."/>
            <person name="Wortman J."/>
            <person name="Nusbaum C."/>
            <person name="Birren B."/>
        </authorList>
    </citation>
    <scope>NUCLEOTIDE SEQUENCE [LARGE SCALE GENOMIC DNA]</scope>
    <source>
        <strain evidence="8 9">ATCC 51513</strain>
    </source>
</reference>
<comment type="caution">
    <text evidence="7">The sequence shown here is derived from an EMBL/GenBank/DDBJ whole genome shotgun (WGS) entry which is preliminary data.</text>
</comment>
<dbReference type="EMBL" id="AHAE01000016">
    <property type="protein sequence ID" value="EJZ82833.1"/>
    <property type="molecule type" value="Genomic_DNA"/>
</dbReference>
<proteinExistence type="predicted"/>
<keyword evidence="2 5" id="KW-0812">Transmembrane</keyword>
<dbReference type="InterPro" id="IPR012340">
    <property type="entry name" value="NA-bd_OB-fold"/>
</dbReference>
<organism evidence="7 10">
    <name type="scientific">Corynebacterium otitidis ATCC 51513</name>
    <dbReference type="NCBI Taxonomy" id="883169"/>
    <lineage>
        <taxon>Bacteria</taxon>
        <taxon>Bacillati</taxon>
        <taxon>Actinomycetota</taxon>
        <taxon>Actinomycetes</taxon>
        <taxon>Mycobacteriales</taxon>
        <taxon>Corynebacteriaceae</taxon>
        <taxon>Corynebacterium</taxon>
    </lineage>
</organism>
<evidence type="ECO:0000313" key="9">
    <source>
        <dbReference type="Proteomes" id="UP000006078"/>
    </source>
</evidence>
<keyword evidence="4 5" id="KW-0472">Membrane</keyword>
<dbReference type="OrthoDB" id="9792945at2"/>
<evidence type="ECO:0000256" key="4">
    <source>
        <dbReference type="ARBA" id="ARBA00023136"/>
    </source>
</evidence>
<dbReference type="SUPFAM" id="SSF141322">
    <property type="entry name" value="NfeD domain-like"/>
    <property type="match status" value="1"/>
</dbReference>
<dbReference type="InterPro" id="IPR002810">
    <property type="entry name" value="NfeD-like_C"/>
</dbReference>
<feature type="transmembrane region" description="Helical" evidence="5">
    <location>
        <begin position="44"/>
        <end position="63"/>
    </location>
</feature>
<evidence type="ECO:0000259" key="6">
    <source>
        <dbReference type="Pfam" id="PF01957"/>
    </source>
</evidence>
<dbReference type="AlphaFoldDB" id="I7LBD8"/>
<comment type="subcellular location">
    <subcellularLocation>
        <location evidence="1">Membrane</location>
        <topology evidence="1">Multi-pass membrane protein</topology>
    </subcellularLocation>
</comment>
<protein>
    <submittedName>
        <fullName evidence="7">Putative secreted protein</fullName>
    </submittedName>
</protein>
<dbReference type="STRING" id="29321.AAV33_09515"/>
<evidence type="ECO:0000256" key="5">
    <source>
        <dbReference type="SAM" id="Phobius"/>
    </source>
</evidence>
<feature type="domain" description="NfeD-like C-terminal" evidence="6">
    <location>
        <begin position="82"/>
        <end position="140"/>
    </location>
</feature>
<evidence type="ECO:0000256" key="1">
    <source>
        <dbReference type="ARBA" id="ARBA00004141"/>
    </source>
</evidence>
<dbReference type="HOGENOM" id="CLU_116732_2_0_11"/>
<dbReference type="Pfam" id="PF01957">
    <property type="entry name" value="NfeD"/>
    <property type="match status" value="1"/>
</dbReference>
<name>I7LBD8_9CORY</name>
<dbReference type="Proteomes" id="UP000006078">
    <property type="component" value="Unassembled WGS sequence"/>
</dbReference>
<evidence type="ECO:0000313" key="7">
    <source>
        <dbReference type="EMBL" id="CCI83029.1"/>
    </source>
</evidence>
<dbReference type="GO" id="GO:0005886">
    <property type="term" value="C:plasma membrane"/>
    <property type="evidence" value="ECO:0007669"/>
    <property type="project" value="TreeGrafter"/>
</dbReference>
<dbReference type="PANTHER" id="PTHR33507">
    <property type="entry name" value="INNER MEMBRANE PROTEIN YBBJ"/>
    <property type="match status" value="1"/>
</dbReference>
<sequence length="142" mass="14815">MGIVVWLIAAALLAALELAAGEFTFLMLGAAALAGAGITAAGGPLWLQVAAFGVTALGLIVFLRPYLKRKLTQPPAIETGTQALVGKLATVEEEAGSSAGLIRLDGELWSARTVDPDIAYEPGSRVRVLRFEGPTAIVWKET</sequence>
<evidence type="ECO:0000313" key="10">
    <source>
        <dbReference type="Proteomes" id="UP000011016"/>
    </source>
</evidence>
<dbReference type="PANTHER" id="PTHR33507:SF3">
    <property type="entry name" value="INNER MEMBRANE PROTEIN YBBJ"/>
    <property type="match status" value="1"/>
</dbReference>
<dbReference type="EMBL" id="CAJZ01000037">
    <property type="protein sequence ID" value="CCI83029.1"/>
    <property type="molecule type" value="Genomic_DNA"/>
</dbReference>
<keyword evidence="3 5" id="KW-1133">Transmembrane helix</keyword>
<reference evidence="7 10" key="1">
    <citation type="journal article" date="2012" name="J. Bacteriol.">
        <title>Draft Genome Sequence of Turicella otitidis ATCC 51513, Isolated from Middle Ear Fluid from a Child with Otitis Media.</title>
        <authorList>
            <person name="Brinkrolf K."/>
            <person name="Schneider J."/>
            <person name="Knecht M."/>
            <person name="Ruckert C."/>
            <person name="Tauch A."/>
        </authorList>
    </citation>
    <scope>NUCLEOTIDE SEQUENCE [LARGE SCALE GENOMIC DNA]</scope>
    <source>
        <strain evidence="7 10">ATCC 51513</strain>
    </source>
</reference>
<dbReference type="eggNOG" id="COG1585">
    <property type="taxonomic scope" value="Bacteria"/>
</dbReference>
<dbReference type="Proteomes" id="UP000011016">
    <property type="component" value="Unassembled WGS sequence"/>
</dbReference>
<keyword evidence="9" id="KW-1185">Reference proteome</keyword>
<dbReference type="InterPro" id="IPR052165">
    <property type="entry name" value="Membrane_assoc_protease"/>
</dbReference>
<evidence type="ECO:0000256" key="3">
    <source>
        <dbReference type="ARBA" id="ARBA00022989"/>
    </source>
</evidence>
<evidence type="ECO:0000313" key="8">
    <source>
        <dbReference type="EMBL" id="EJZ82833.1"/>
    </source>
</evidence>
<accession>I7LBD8</accession>
<dbReference type="RefSeq" id="WP_004600125.1">
    <property type="nucleotide sequence ID" value="NZ_HF541865.1"/>
</dbReference>
<dbReference type="Gene3D" id="2.40.50.140">
    <property type="entry name" value="Nucleic acid-binding proteins"/>
    <property type="match status" value="1"/>
</dbReference>
<gene>
    <name evidence="7" type="ORF">BN46_0281</name>
    <name evidence="8" type="ORF">HMPREF9719_00235</name>
</gene>
<evidence type="ECO:0000256" key="2">
    <source>
        <dbReference type="ARBA" id="ARBA00022692"/>
    </source>
</evidence>